<feature type="region of interest" description="Disordered" evidence="1">
    <location>
        <begin position="1"/>
        <end position="30"/>
    </location>
</feature>
<evidence type="ECO:0000313" key="4">
    <source>
        <dbReference type="Proteomes" id="UP001501585"/>
    </source>
</evidence>
<comment type="caution">
    <text evidence="3">The sequence shown here is derived from an EMBL/GenBank/DDBJ whole genome shotgun (WGS) entry which is preliminary data.</text>
</comment>
<proteinExistence type="predicted"/>
<dbReference type="InterPro" id="IPR012912">
    <property type="entry name" value="Plasmid_pRiA4b_Orf3-like"/>
</dbReference>
<keyword evidence="4" id="KW-1185">Reference proteome</keyword>
<dbReference type="PANTHER" id="PTHR41878:SF1">
    <property type="entry name" value="TNPR PROTEIN"/>
    <property type="match status" value="1"/>
</dbReference>
<dbReference type="Gene3D" id="3.10.290.30">
    <property type="entry name" value="MM3350-like"/>
    <property type="match status" value="1"/>
</dbReference>
<dbReference type="SUPFAM" id="SSF159941">
    <property type="entry name" value="MM3350-like"/>
    <property type="match status" value="1"/>
</dbReference>
<evidence type="ECO:0000259" key="2">
    <source>
        <dbReference type="Pfam" id="PF07929"/>
    </source>
</evidence>
<dbReference type="PANTHER" id="PTHR41878">
    <property type="entry name" value="LEXA REPRESSOR-RELATED"/>
    <property type="match status" value="1"/>
</dbReference>
<dbReference type="RefSeq" id="WP_344163662.1">
    <property type="nucleotide sequence ID" value="NZ_BAAAPC010000014.1"/>
</dbReference>
<sequence length="507" mass="55412">MVGDGNDSTSDASDAERRRSEAMRAFGFDSGREPLSGLIGALRGLDPVDRSAPASRRRPRRDDVVTYRVRVEISGTKPPLWRRLELASDLFLNEVHDILQTVFGWQDYHLHRFASGPGYFGGDDECYLCPFEVDEGEVGVPEDQVRLDEVLSGVGDRLFYVYDFGDHWEHVLTLQAVLPRAEEAPRAVCTAGKRPAPAEDCGGVWGYEFLVAATDPDHPHHAEALAECRDAYGEESDPRGFAPTQFDMDATNAALNALFAKLPEHLPQPVADLVAAARDPATKRRLHQLIGQAGLSEPTEIDPAEAARMVRPYALLLDHVGTEGIKLTGAGYLPPASVEAVAAELDLGKEWIGKLNREAQTLPVLLLRESAQAMGLLRKYKGKLLLAPAGRKVHGDPQALWHHLAERLPIKPKNECERQAGLLALLAVAAETTDGLPAIADILNGIGWRLDGYDPLTSGDAFRVSRDTIDVLTRISAATTSRWPVELRPLPHGPAFARAALRTWPAS</sequence>
<evidence type="ECO:0000313" key="3">
    <source>
        <dbReference type="EMBL" id="GAA2003939.1"/>
    </source>
</evidence>
<organism evidence="3 4">
    <name type="scientific">Nocardiopsis rhodophaea</name>
    <dbReference type="NCBI Taxonomy" id="280238"/>
    <lineage>
        <taxon>Bacteria</taxon>
        <taxon>Bacillati</taxon>
        <taxon>Actinomycetota</taxon>
        <taxon>Actinomycetes</taxon>
        <taxon>Streptosporangiales</taxon>
        <taxon>Nocardiopsidaceae</taxon>
        <taxon>Nocardiopsis</taxon>
    </lineage>
</organism>
<feature type="domain" description="Plasmid pRiA4b Orf3-like" evidence="2">
    <location>
        <begin position="67"/>
        <end position="249"/>
    </location>
</feature>
<feature type="compositionally biased region" description="Polar residues" evidence="1">
    <location>
        <begin position="1"/>
        <end position="12"/>
    </location>
</feature>
<name>A0ABN2TB60_9ACTN</name>
<dbReference type="InterPro" id="IPR024047">
    <property type="entry name" value="MM3350-like_sf"/>
</dbReference>
<protein>
    <recommendedName>
        <fullName evidence="2">Plasmid pRiA4b Orf3-like domain-containing protein</fullName>
    </recommendedName>
</protein>
<evidence type="ECO:0000256" key="1">
    <source>
        <dbReference type="SAM" id="MobiDB-lite"/>
    </source>
</evidence>
<accession>A0ABN2TB60</accession>
<reference evidence="3 4" key="1">
    <citation type="journal article" date="2019" name="Int. J. Syst. Evol. Microbiol.">
        <title>The Global Catalogue of Microorganisms (GCM) 10K type strain sequencing project: providing services to taxonomists for standard genome sequencing and annotation.</title>
        <authorList>
            <consortium name="The Broad Institute Genomics Platform"/>
            <consortium name="The Broad Institute Genome Sequencing Center for Infectious Disease"/>
            <person name="Wu L."/>
            <person name="Ma J."/>
        </authorList>
    </citation>
    <scope>NUCLEOTIDE SEQUENCE [LARGE SCALE GENOMIC DNA]</scope>
    <source>
        <strain evidence="3 4">JCM 15313</strain>
    </source>
</reference>
<dbReference type="Pfam" id="PF07929">
    <property type="entry name" value="PRiA4_ORF3"/>
    <property type="match status" value="1"/>
</dbReference>
<dbReference type="EMBL" id="BAAAPC010000014">
    <property type="protein sequence ID" value="GAA2003939.1"/>
    <property type="molecule type" value="Genomic_DNA"/>
</dbReference>
<gene>
    <name evidence="3" type="ORF">GCM10009799_33880</name>
</gene>
<dbReference type="Proteomes" id="UP001501585">
    <property type="component" value="Unassembled WGS sequence"/>
</dbReference>